<evidence type="ECO:0000313" key="2">
    <source>
        <dbReference type="EMBL" id="KAL0946416.1"/>
    </source>
</evidence>
<gene>
    <name evidence="2" type="ORF">HGRIS_012640</name>
</gene>
<accession>A0ABR3ISX5</accession>
<feature type="region of interest" description="Disordered" evidence="1">
    <location>
        <begin position="120"/>
        <end position="142"/>
    </location>
</feature>
<feature type="region of interest" description="Disordered" evidence="1">
    <location>
        <begin position="158"/>
        <end position="265"/>
    </location>
</feature>
<protein>
    <submittedName>
        <fullName evidence="2">Uncharacterized protein</fullName>
    </submittedName>
</protein>
<feature type="compositionally biased region" description="Basic and acidic residues" evidence="1">
    <location>
        <begin position="213"/>
        <end position="231"/>
    </location>
</feature>
<feature type="compositionally biased region" description="Polar residues" evidence="1">
    <location>
        <begin position="67"/>
        <end position="76"/>
    </location>
</feature>
<feature type="region of interest" description="Disordered" evidence="1">
    <location>
        <begin position="1"/>
        <end position="83"/>
    </location>
</feature>
<evidence type="ECO:0000313" key="3">
    <source>
        <dbReference type="Proteomes" id="UP001556367"/>
    </source>
</evidence>
<proteinExistence type="predicted"/>
<evidence type="ECO:0000256" key="1">
    <source>
        <dbReference type="SAM" id="MobiDB-lite"/>
    </source>
</evidence>
<organism evidence="2 3">
    <name type="scientific">Hohenbuehelia grisea</name>
    <dbReference type="NCBI Taxonomy" id="104357"/>
    <lineage>
        <taxon>Eukaryota</taxon>
        <taxon>Fungi</taxon>
        <taxon>Dikarya</taxon>
        <taxon>Basidiomycota</taxon>
        <taxon>Agaricomycotina</taxon>
        <taxon>Agaricomycetes</taxon>
        <taxon>Agaricomycetidae</taxon>
        <taxon>Agaricales</taxon>
        <taxon>Pleurotineae</taxon>
        <taxon>Pleurotaceae</taxon>
        <taxon>Hohenbuehelia</taxon>
    </lineage>
</organism>
<feature type="compositionally biased region" description="Basic residues" evidence="1">
    <location>
        <begin position="195"/>
        <end position="212"/>
    </location>
</feature>
<feature type="compositionally biased region" description="Acidic residues" evidence="1">
    <location>
        <begin position="243"/>
        <end position="252"/>
    </location>
</feature>
<dbReference type="Proteomes" id="UP001556367">
    <property type="component" value="Unassembled WGS sequence"/>
</dbReference>
<keyword evidence="3" id="KW-1185">Reference proteome</keyword>
<feature type="compositionally biased region" description="Low complexity" evidence="1">
    <location>
        <begin position="158"/>
        <end position="173"/>
    </location>
</feature>
<reference evidence="3" key="1">
    <citation type="submission" date="2024-06" db="EMBL/GenBank/DDBJ databases">
        <title>Multi-omics analyses provide insights into the biosynthesis of the anticancer antibiotic pleurotin in Hohenbuehelia grisea.</title>
        <authorList>
            <person name="Weaver J.A."/>
            <person name="Alberti F."/>
        </authorList>
    </citation>
    <scope>NUCLEOTIDE SEQUENCE [LARGE SCALE GENOMIC DNA]</scope>
    <source>
        <strain evidence="3">T-177</strain>
    </source>
</reference>
<feature type="compositionally biased region" description="Basic and acidic residues" evidence="1">
    <location>
        <begin position="37"/>
        <end position="51"/>
    </location>
</feature>
<name>A0ABR3ISX5_9AGAR</name>
<dbReference type="EMBL" id="JASNQZ010000015">
    <property type="protein sequence ID" value="KAL0946416.1"/>
    <property type="molecule type" value="Genomic_DNA"/>
</dbReference>
<feature type="compositionally biased region" description="Polar residues" evidence="1">
    <location>
        <begin position="26"/>
        <end position="35"/>
    </location>
</feature>
<sequence>MHHHSKYSPSSRAQDINRLLDPEYASGSQQHSSHTAYVDHHGDLHDPDFRHFPSAAHTHTHHRGSPSRRSATQPSSHHAFARPQWELGSMYTDEYALDEEDEFEEDESAYDNKYSTYVTASARRTASSPSKYRDPYAFSPRRASSSTYSAYSYYPSYSTYSSSTSSSPTSYTSGETTLGDSPSESSPLDEEPLPLHRRCVHRLRAHRSRRRSLSRDEKARLEDMPEDEVRSPRSSIEQVREDEQNDAEEAEEESQRPYTPTTTESLKRQWDGLALRWRFGVFRAKKRVRGHLNAILN</sequence>
<comment type="caution">
    <text evidence="2">The sequence shown here is derived from an EMBL/GenBank/DDBJ whole genome shotgun (WGS) entry which is preliminary data.</text>
</comment>